<evidence type="ECO:0000256" key="2">
    <source>
        <dbReference type="ARBA" id="ARBA00022490"/>
    </source>
</evidence>
<keyword evidence="6" id="KW-0648">Protein biosynthesis</keyword>
<comment type="similarity">
    <text evidence="1">Belongs to the class-II aminoacyl-tRNA synthetase family. Type 1 subfamily.</text>
</comment>
<keyword evidence="2" id="KW-0963">Cytoplasm</keyword>
<organism evidence="9 10">
    <name type="scientific">Sporolactobacillus shoreicorticis</name>
    <dbReference type="NCBI Taxonomy" id="1923877"/>
    <lineage>
        <taxon>Bacteria</taxon>
        <taxon>Bacillati</taxon>
        <taxon>Bacillota</taxon>
        <taxon>Bacilli</taxon>
        <taxon>Bacillales</taxon>
        <taxon>Sporolactobacillaceae</taxon>
        <taxon>Sporolactobacillus</taxon>
    </lineage>
</organism>
<dbReference type="InterPro" id="IPR004364">
    <property type="entry name" value="Aa-tRNA-synt_II"/>
</dbReference>
<reference evidence="10" key="1">
    <citation type="journal article" date="2019" name="Int. J. Syst. Evol. Microbiol.">
        <title>The Global Catalogue of Microorganisms (GCM) 10K type strain sequencing project: providing services to taxonomists for standard genome sequencing and annotation.</title>
        <authorList>
            <consortium name="The Broad Institute Genomics Platform"/>
            <consortium name="The Broad Institute Genome Sequencing Center for Infectious Disease"/>
            <person name="Wu L."/>
            <person name="Ma J."/>
        </authorList>
    </citation>
    <scope>NUCLEOTIDE SEQUENCE [LARGE SCALE GENOMIC DNA]</scope>
    <source>
        <strain evidence="10">TISTR 2466</strain>
    </source>
</reference>
<evidence type="ECO:0000256" key="4">
    <source>
        <dbReference type="ARBA" id="ARBA00022741"/>
    </source>
</evidence>
<sequence>MRTFIKNISPNQKLIVMGWVKSTAQNSFILHDITGDVPIFANPIYPYRTVLQIEGEYKNEKYGINAKKINVISYCSESKVNLLFNQNLKDNRINILKYSNLLKQVVREYLNKQEFIETDVPLLWKSVKEYGMFEWVIKNPLTGEERYNLLQSPNIINLISSISGIERNYQFAKCFRLPQENSCARSDSLVEFTQLAITAAFMDNVNGKKLIEGLMKALVKSTHNIEIKTPFNVYKYNELKKKYGTDRPDMRFKFYYSPKIREFDNDNINLLNIPYLNIENFLNKYMKGYFALCKITHVKYLIGNLHYVTRKTNKNYELVEDELCKKGILNASEFTWLAIQGITDNETKYLFDRIKVVVEKYKKNQIPRYFFYWVEDFPYIENTKAGINGLSQNLFTRKKGKRSYALDLNLNGYEMASGSEKVCSCNEFLESIHMFDLQNNNYKYFINALKSGVPPVFSIGIGWERLIWKLLEQSYIQDVMLYPYDQSGSCSLWN</sequence>
<dbReference type="Gene3D" id="3.30.1360.30">
    <property type="entry name" value="GAD-like domain"/>
    <property type="match status" value="1"/>
</dbReference>
<gene>
    <name evidence="9" type="ORF">ACFSUE_21355</name>
</gene>
<dbReference type="Pfam" id="PF00152">
    <property type="entry name" value="tRNA-synt_2"/>
    <property type="match status" value="1"/>
</dbReference>
<dbReference type="PANTHER" id="PTHR22594">
    <property type="entry name" value="ASPARTYL/LYSYL-TRNA SYNTHETASE"/>
    <property type="match status" value="1"/>
</dbReference>
<keyword evidence="3 9" id="KW-0436">Ligase</keyword>
<dbReference type="PROSITE" id="PS50862">
    <property type="entry name" value="AA_TRNA_LIGASE_II"/>
    <property type="match status" value="1"/>
</dbReference>
<dbReference type="InterPro" id="IPR002312">
    <property type="entry name" value="Asp/Asn-tRNA-synth_IIb"/>
</dbReference>
<name>A0ABW5SA05_9BACL</name>
<dbReference type="SUPFAM" id="SSF55681">
    <property type="entry name" value="Class II aaRS and biotin synthetases"/>
    <property type="match status" value="1"/>
</dbReference>
<comment type="caution">
    <text evidence="9">The sequence shown here is derived from an EMBL/GenBank/DDBJ whole genome shotgun (WGS) entry which is preliminary data.</text>
</comment>
<dbReference type="InterPro" id="IPR006195">
    <property type="entry name" value="aa-tRNA-synth_II"/>
</dbReference>
<evidence type="ECO:0000313" key="9">
    <source>
        <dbReference type="EMBL" id="MFD2696154.1"/>
    </source>
</evidence>
<keyword evidence="5" id="KW-0067">ATP-binding</keyword>
<dbReference type="InterPro" id="IPR045864">
    <property type="entry name" value="aa-tRNA-synth_II/BPL/LPL"/>
</dbReference>
<evidence type="ECO:0000256" key="6">
    <source>
        <dbReference type="ARBA" id="ARBA00022917"/>
    </source>
</evidence>
<keyword evidence="7" id="KW-0030">Aminoacyl-tRNA synthetase</keyword>
<protein>
    <submittedName>
        <fullName evidence="9">Amino acid--tRNA ligase-related protein</fullName>
    </submittedName>
</protein>
<evidence type="ECO:0000256" key="3">
    <source>
        <dbReference type="ARBA" id="ARBA00022598"/>
    </source>
</evidence>
<keyword evidence="10" id="KW-1185">Reference proteome</keyword>
<dbReference type="EMBL" id="JBHUMQ010000060">
    <property type="protein sequence ID" value="MFD2696154.1"/>
    <property type="molecule type" value="Genomic_DNA"/>
</dbReference>
<evidence type="ECO:0000259" key="8">
    <source>
        <dbReference type="PROSITE" id="PS50862"/>
    </source>
</evidence>
<accession>A0ABW5SA05</accession>
<dbReference type="Gene3D" id="3.30.930.10">
    <property type="entry name" value="Bira Bifunctional Protein, Domain 2"/>
    <property type="match status" value="1"/>
</dbReference>
<proteinExistence type="inferred from homology"/>
<evidence type="ECO:0000256" key="1">
    <source>
        <dbReference type="ARBA" id="ARBA00006303"/>
    </source>
</evidence>
<keyword evidence="4" id="KW-0547">Nucleotide-binding</keyword>
<dbReference type="PANTHER" id="PTHR22594:SF5">
    <property type="entry name" value="ASPARTATE--TRNA LIGASE, MITOCHONDRIAL"/>
    <property type="match status" value="1"/>
</dbReference>
<dbReference type="PRINTS" id="PR01042">
    <property type="entry name" value="TRNASYNTHASP"/>
</dbReference>
<dbReference type="InterPro" id="IPR004115">
    <property type="entry name" value="GAD-like_sf"/>
</dbReference>
<dbReference type="Proteomes" id="UP001597399">
    <property type="component" value="Unassembled WGS sequence"/>
</dbReference>
<dbReference type="RefSeq" id="WP_253065509.1">
    <property type="nucleotide sequence ID" value="NZ_JAMXWM010000047.1"/>
</dbReference>
<evidence type="ECO:0000256" key="7">
    <source>
        <dbReference type="ARBA" id="ARBA00023146"/>
    </source>
</evidence>
<evidence type="ECO:0000313" key="10">
    <source>
        <dbReference type="Proteomes" id="UP001597399"/>
    </source>
</evidence>
<evidence type="ECO:0000256" key="5">
    <source>
        <dbReference type="ARBA" id="ARBA00022840"/>
    </source>
</evidence>
<feature type="domain" description="Aminoacyl-transfer RNA synthetases class-II family profile" evidence="8">
    <location>
        <begin position="102"/>
        <end position="483"/>
    </location>
</feature>
<dbReference type="GO" id="GO:0016874">
    <property type="term" value="F:ligase activity"/>
    <property type="evidence" value="ECO:0007669"/>
    <property type="project" value="UniProtKB-KW"/>
</dbReference>